<reference evidence="3 4" key="1">
    <citation type="submission" date="2017-03" db="EMBL/GenBank/DDBJ databases">
        <authorList>
            <person name="Afonso C.L."/>
            <person name="Miller P.J."/>
            <person name="Scott M.A."/>
            <person name="Spackman E."/>
            <person name="Goraichik I."/>
            <person name="Dimitrov K.M."/>
            <person name="Suarez D.L."/>
            <person name="Swayne D.E."/>
        </authorList>
    </citation>
    <scope>NUCLEOTIDE SEQUENCE [LARGE SCALE GENOMIC DNA]</scope>
    <source>
        <strain evidence="3 4">CECT 7023</strain>
    </source>
</reference>
<evidence type="ECO:0000256" key="1">
    <source>
        <dbReference type="SAM" id="MobiDB-lite"/>
    </source>
</evidence>
<evidence type="ECO:0000313" key="4">
    <source>
        <dbReference type="Proteomes" id="UP000193900"/>
    </source>
</evidence>
<feature type="compositionally biased region" description="Acidic residues" evidence="1">
    <location>
        <begin position="166"/>
        <end position="196"/>
    </location>
</feature>
<feature type="compositionally biased region" description="Basic and acidic residues" evidence="1">
    <location>
        <begin position="197"/>
        <end position="209"/>
    </location>
</feature>
<evidence type="ECO:0008006" key="5">
    <source>
        <dbReference type="Google" id="ProtNLM"/>
    </source>
</evidence>
<name>A0A1Y5RYC6_9RHOB</name>
<keyword evidence="2" id="KW-0732">Signal</keyword>
<feature type="compositionally biased region" description="Acidic residues" evidence="1">
    <location>
        <begin position="140"/>
        <end position="154"/>
    </location>
</feature>
<sequence length="532" mass="56008">MSFRSAFLSSLAIALAPAVALACTPYAPTGLLVFPDSPFLQSSPGGSSSTFKITVRDVFGVPILRTSSTGPEICRGAACIGQEITTDVIFVDAKSASLRDMDGTIVLGCFDTANPGSAGSSPPAGSGGSTGSDDAGGAAEPEETPDTDETDDPTESDRNSSTGGSDSDEDSGQEDEITAPGDDADQFEYDTESDDPAPEKTAEERRNERLLREARQARERRVRLEVEALERSRSIRLLTPAFQREIYGIEPVDVFFSRPTPPAPDAGDLAGAGSVQRNAPDFDFGLTVSTRNSPGQAGASPFGAVFLVRHSSYSGDLDGGATDLGVGLDFGLGDSTRVMVVYELSSANLYSDDADLQIYETTPGVSLSVVHQRENMQVSGFLRYGRPDYEIEGETARTTRLTAGAQGSVEFALGAARLTALSSVALAREDGFVIDLPSSRHDAPTLDQRNASVGARLDLPELEGGITPYVSAEAVWVQSETENGTVEDTGHRAGFGMVAQDGPMSLNLDVSLGEVFEGVSSVSVSMGYLIRF</sequence>
<feature type="chain" id="PRO_5012599387" description="Autotransporter beta-domain protein" evidence="2">
    <location>
        <begin position="23"/>
        <end position="532"/>
    </location>
</feature>
<organism evidence="3 4">
    <name type="scientific">Roseisalinus antarcticus</name>
    <dbReference type="NCBI Taxonomy" id="254357"/>
    <lineage>
        <taxon>Bacteria</taxon>
        <taxon>Pseudomonadati</taxon>
        <taxon>Pseudomonadota</taxon>
        <taxon>Alphaproteobacteria</taxon>
        <taxon>Rhodobacterales</taxon>
        <taxon>Roseobacteraceae</taxon>
        <taxon>Roseisalinus</taxon>
    </lineage>
</organism>
<keyword evidence="4" id="KW-1185">Reference proteome</keyword>
<evidence type="ECO:0000256" key="2">
    <source>
        <dbReference type="SAM" id="SignalP"/>
    </source>
</evidence>
<dbReference type="AlphaFoldDB" id="A0A1Y5RYC6"/>
<protein>
    <recommendedName>
        <fullName evidence="5">Autotransporter beta-domain protein</fullName>
    </recommendedName>
</protein>
<dbReference type="Proteomes" id="UP000193900">
    <property type="component" value="Unassembled WGS sequence"/>
</dbReference>
<dbReference type="RefSeq" id="WP_085877765.1">
    <property type="nucleotide sequence ID" value="NZ_FWFZ01000003.1"/>
</dbReference>
<accession>A0A1Y5RYC6</accession>
<feature type="region of interest" description="Disordered" evidence="1">
    <location>
        <begin position="116"/>
        <end position="209"/>
    </location>
</feature>
<dbReference type="PROSITE" id="PS51257">
    <property type="entry name" value="PROKAR_LIPOPROTEIN"/>
    <property type="match status" value="1"/>
</dbReference>
<proteinExistence type="predicted"/>
<dbReference type="OrthoDB" id="7803755at2"/>
<gene>
    <name evidence="3" type="ORF">ROA7023_00847</name>
</gene>
<dbReference type="SUPFAM" id="SSF103515">
    <property type="entry name" value="Autotransporter"/>
    <property type="match status" value="1"/>
</dbReference>
<dbReference type="InterPro" id="IPR036709">
    <property type="entry name" value="Autotransporte_beta_dom_sf"/>
</dbReference>
<dbReference type="EMBL" id="FWFZ01000003">
    <property type="protein sequence ID" value="SLN26946.1"/>
    <property type="molecule type" value="Genomic_DNA"/>
</dbReference>
<evidence type="ECO:0000313" key="3">
    <source>
        <dbReference type="EMBL" id="SLN26946.1"/>
    </source>
</evidence>
<feature type="signal peptide" evidence="2">
    <location>
        <begin position="1"/>
        <end position="22"/>
    </location>
</feature>